<evidence type="ECO:0000313" key="9">
    <source>
        <dbReference type="EMBL" id="EDW79336.2"/>
    </source>
</evidence>
<evidence type="ECO:0000256" key="4">
    <source>
        <dbReference type="ARBA" id="ARBA00023157"/>
    </source>
</evidence>
<sequence>MKIHGIVWILLTLGRPLWARFQDGFTFKTSICEGKDGALLPMFGTCRGYYICNNGNAVVGSCDEISRFNPITLHCDEADNVDCMYDDEKANKLTVDKQVDSQEFQSVESDEDEDEEDDDDEEEEELEPVTTVKPKKRPQKQKANSNNICLGKRNGYALPKTDSCSDYYVCKSQRSQLRSCPGRQQFSPTRRLCLRASEAKCQVSEEPKSSPPVMGGFCSDESESALVPHANDCSKFMLCSNMMFLVMDCPFGLHFNAENKRCDYPKIAKCQVDKQKQTKSKQKLRNRKSKRLPTL</sequence>
<keyword evidence="4" id="KW-1015">Disulfide bond</keyword>
<dbReference type="Pfam" id="PF01607">
    <property type="entry name" value="CBM_14"/>
    <property type="match status" value="3"/>
</dbReference>
<name>B4N3Y1_DROWI</name>
<feature type="signal peptide" evidence="7">
    <location>
        <begin position="1"/>
        <end position="19"/>
    </location>
</feature>
<feature type="domain" description="Chitin-binding type-2" evidence="8">
    <location>
        <begin position="146"/>
        <end position="203"/>
    </location>
</feature>
<keyword evidence="10" id="KW-1185">Reference proteome</keyword>
<dbReference type="eggNOG" id="ENOG502T8YZ">
    <property type="taxonomic scope" value="Eukaryota"/>
</dbReference>
<dbReference type="InParanoid" id="B4N3Y1"/>
<dbReference type="PROSITE" id="PS50940">
    <property type="entry name" value="CHIT_BIND_II"/>
    <property type="match status" value="3"/>
</dbReference>
<evidence type="ECO:0000256" key="6">
    <source>
        <dbReference type="SAM" id="MobiDB-lite"/>
    </source>
</evidence>
<evidence type="ECO:0000256" key="2">
    <source>
        <dbReference type="ARBA" id="ARBA00022729"/>
    </source>
</evidence>
<evidence type="ECO:0000256" key="3">
    <source>
        <dbReference type="ARBA" id="ARBA00022737"/>
    </source>
</evidence>
<feature type="compositionally biased region" description="Acidic residues" evidence="6">
    <location>
        <begin position="108"/>
        <end position="127"/>
    </location>
</feature>
<dbReference type="STRING" id="7260.B4N3Y1"/>
<dbReference type="PANTHER" id="PTHR23301:SF0">
    <property type="entry name" value="CHITIN-BINDING TYPE-2 DOMAIN-CONTAINING PROTEIN-RELATED"/>
    <property type="match status" value="1"/>
</dbReference>
<evidence type="ECO:0000313" key="10">
    <source>
        <dbReference type="Proteomes" id="UP000007798"/>
    </source>
</evidence>
<dbReference type="InterPro" id="IPR051940">
    <property type="entry name" value="Chitin_bind-dev_reg"/>
</dbReference>
<dbReference type="FunCoup" id="B4N3Y1">
    <property type="interactions" value="16"/>
</dbReference>
<dbReference type="KEGG" id="dwi:6645444"/>
<evidence type="ECO:0000256" key="7">
    <source>
        <dbReference type="SAM" id="SignalP"/>
    </source>
</evidence>
<protein>
    <recommendedName>
        <fullName evidence="8">Chitin-binding type-2 domain-containing protein</fullName>
    </recommendedName>
</protein>
<feature type="domain" description="Chitin-binding type-2" evidence="8">
    <location>
        <begin position="215"/>
        <end position="272"/>
    </location>
</feature>
<organism evidence="9 10">
    <name type="scientific">Drosophila willistoni</name>
    <name type="common">Fruit fly</name>
    <dbReference type="NCBI Taxonomy" id="7260"/>
    <lineage>
        <taxon>Eukaryota</taxon>
        <taxon>Metazoa</taxon>
        <taxon>Ecdysozoa</taxon>
        <taxon>Arthropoda</taxon>
        <taxon>Hexapoda</taxon>
        <taxon>Insecta</taxon>
        <taxon>Pterygota</taxon>
        <taxon>Neoptera</taxon>
        <taxon>Endopterygota</taxon>
        <taxon>Diptera</taxon>
        <taxon>Brachycera</taxon>
        <taxon>Muscomorpha</taxon>
        <taxon>Ephydroidea</taxon>
        <taxon>Drosophilidae</taxon>
        <taxon>Drosophila</taxon>
        <taxon>Sophophora</taxon>
    </lineage>
</organism>
<dbReference type="SUPFAM" id="SSF57625">
    <property type="entry name" value="Invertebrate chitin-binding proteins"/>
    <property type="match status" value="3"/>
</dbReference>
<feature type="domain" description="Chitin-binding type-2" evidence="8">
    <location>
        <begin position="29"/>
        <end position="85"/>
    </location>
</feature>
<feature type="compositionally biased region" description="Basic residues" evidence="6">
    <location>
        <begin position="277"/>
        <end position="295"/>
    </location>
</feature>
<dbReference type="PANTHER" id="PTHR23301">
    <property type="entry name" value="CHITIN BINDING PERITROPHIN-A"/>
    <property type="match status" value="1"/>
</dbReference>
<dbReference type="HOGENOM" id="CLU_087093_0_0_1"/>
<feature type="chain" id="PRO_5006458208" description="Chitin-binding type-2 domain-containing protein" evidence="7">
    <location>
        <begin position="20"/>
        <end position="295"/>
    </location>
</feature>
<dbReference type="InterPro" id="IPR002557">
    <property type="entry name" value="Chitin-bd_dom"/>
</dbReference>
<reference evidence="9 10" key="1">
    <citation type="journal article" date="2007" name="Nature">
        <title>Evolution of genes and genomes on the Drosophila phylogeny.</title>
        <authorList>
            <consortium name="Drosophila 12 Genomes Consortium"/>
            <person name="Clark A.G."/>
            <person name="Eisen M.B."/>
            <person name="Smith D.R."/>
            <person name="Bergman C.M."/>
            <person name="Oliver B."/>
            <person name="Markow T.A."/>
            <person name="Kaufman T.C."/>
            <person name="Kellis M."/>
            <person name="Gelbart W."/>
            <person name="Iyer V.N."/>
            <person name="Pollard D.A."/>
            <person name="Sackton T.B."/>
            <person name="Larracuente A.M."/>
            <person name="Singh N.D."/>
            <person name="Abad J.P."/>
            <person name="Abt D.N."/>
            <person name="Adryan B."/>
            <person name="Aguade M."/>
            <person name="Akashi H."/>
            <person name="Anderson W.W."/>
            <person name="Aquadro C.F."/>
            <person name="Ardell D.H."/>
            <person name="Arguello R."/>
            <person name="Artieri C.G."/>
            <person name="Barbash D.A."/>
            <person name="Barker D."/>
            <person name="Barsanti P."/>
            <person name="Batterham P."/>
            <person name="Batzoglou S."/>
            <person name="Begun D."/>
            <person name="Bhutkar A."/>
            <person name="Blanco E."/>
            <person name="Bosak S.A."/>
            <person name="Bradley R.K."/>
            <person name="Brand A.D."/>
            <person name="Brent M.R."/>
            <person name="Brooks A.N."/>
            <person name="Brown R.H."/>
            <person name="Butlin R.K."/>
            <person name="Caggese C."/>
            <person name="Calvi B.R."/>
            <person name="Bernardo de Carvalho A."/>
            <person name="Caspi A."/>
            <person name="Castrezana S."/>
            <person name="Celniker S.E."/>
            <person name="Chang J.L."/>
            <person name="Chapple C."/>
            <person name="Chatterji S."/>
            <person name="Chinwalla A."/>
            <person name="Civetta A."/>
            <person name="Clifton S.W."/>
            <person name="Comeron J.M."/>
            <person name="Costello J.C."/>
            <person name="Coyne J.A."/>
            <person name="Daub J."/>
            <person name="David R.G."/>
            <person name="Delcher A.L."/>
            <person name="Delehaunty K."/>
            <person name="Do C.B."/>
            <person name="Ebling H."/>
            <person name="Edwards K."/>
            <person name="Eickbush T."/>
            <person name="Evans J.D."/>
            <person name="Filipski A."/>
            <person name="Findeiss S."/>
            <person name="Freyhult E."/>
            <person name="Fulton L."/>
            <person name="Fulton R."/>
            <person name="Garcia A.C."/>
            <person name="Gardiner A."/>
            <person name="Garfield D.A."/>
            <person name="Garvin B.E."/>
            <person name="Gibson G."/>
            <person name="Gilbert D."/>
            <person name="Gnerre S."/>
            <person name="Godfrey J."/>
            <person name="Good R."/>
            <person name="Gotea V."/>
            <person name="Gravely B."/>
            <person name="Greenberg A.J."/>
            <person name="Griffiths-Jones S."/>
            <person name="Gross S."/>
            <person name="Guigo R."/>
            <person name="Gustafson E.A."/>
            <person name="Haerty W."/>
            <person name="Hahn M.W."/>
            <person name="Halligan D.L."/>
            <person name="Halpern A.L."/>
            <person name="Halter G.M."/>
            <person name="Han M.V."/>
            <person name="Heger A."/>
            <person name="Hillier L."/>
            <person name="Hinrichs A.S."/>
            <person name="Holmes I."/>
            <person name="Hoskins R.A."/>
            <person name="Hubisz M.J."/>
            <person name="Hultmark D."/>
            <person name="Huntley M.A."/>
            <person name="Jaffe D.B."/>
            <person name="Jagadeeshan S."/>
            <person name="Jeck W.R."/>
            <person name="Johnson J."/>
            <person name="Jones C.D."/>
            <person name="Jordan W.C."/>
            <person name="Karpen G.H."/>
            <person name="Kataoka E."/>
            <person name="Keightley P.D."/>
            <person name="Kheradpour P."/>
            <person name="Kirkness E.F."/>
            <person name="Koerich L.B."/>
            <person name="Kristiansen K."/>
            <person name="Kudrna D."/>
            <person name="Kulathinal R.J."/>
            <person name="Kumar S."/>
            <person name="Kwok R."/>
            <person name="Lander E."/>
            <person name="Langley C.H."/>
            <person name="Lapoint R."/>
            <person name="Lazzaro B.P."/>
            <person name="Lee S.J."/>
            <person name="Levesque L."/>
            <person name="Li R."/>
            <person name="Lin C.F."/>
            <person name="Lin M.F."/>
            <person name="Lindblad-Toh K."/>
            <person name="Llopart A."/>
            <person name="Long M."/>
            <person name="Low L."/>
            <person name="Lozovsky E."/>
            <person name="Lu J."/>
            <person name="Luo M."/>
            <person name="Machado C.A."/>
            <person name="Makalowski W."/>
            <person name="Marzo M."/>
            <person name="Matsuda M."/>
            <person name="Matzkin L."/>
            <person name="McAllister B."/>
            <person name="McBride C.S."/>
            <person name="McKernan B."/>
            <person name="McKernan K."/>
            <person name="Mendez-Lago M."/>
            <person name="Minx P."/>
            <person name="Mollenhauer M.U."/>
            <person name="Montooth K."/>
            <person name="Mount S.M."/>
            <person name="Mu X."/>
            <person name="Myers E."/>
            <person name="Negre B."/>
            <person name="Newfeld S."/>
            <person name="Nielsen R."/>
            <person name="Noor M.A."/>
            <person name="O'Grady P."/>
            <person name="Pachter L."/>
            <person name="Papaceit M."/>
            <person name="Parisi M.J."/>
            <person name="Parisi M."/>
            <person name="Parts L."/>
            <person name="Pedersen J.S."/>
            <person name="Pesole G."/>
            <person name="Phillippy A.M."/>
            <person name="Ponting C.P."/>
            <person name="Pop M."/>
            <person name="Porcelli D."/>
            <person name="Powell J.R."/>
            <person name="Prohaska S."/>
            <person name="Pruitt K."/>
            <person name="Puig M."/>
            <person name="Quesneville H."/>
            <person name="Ram K.R."/>
            <person name="Rand D."/>
            <person name="Rasmussen M.D."/>
            <person name="Reed L.K."/>
            <person name="Reenan R."/>
            <person name="Reily A."/>
            <person name="Remington K.A."/>
            <person name="Rieger T.T."/>
            <person name="Ritchie M.G."/>
            <person name="Robin C."/>
            <person name="Rogers Y.H."/>
            <person name="Rohde C."/>
            <person name="Rozas J."/>
            <person name="Rubenfield M.J."/>
            <person name="Ruiz A."/>
            <person name="Russo S."/>
            <person name="Salzberg S.L."/>
            <person name="Sanchez-Gracia A."/>
            <person name="Saranga D.J."/>
            <person name="Sato H."/>
            <person name="Schaeffer S.W."/>
            <person name="Schatz M.C."/>
            <person name="Schlenke T."/>
            <person name="Schwartz R."/>
            <person name="Segarra C."/>
            <person name="Singh R.S."/>
            <person name="Sirot L."/>
            <person name="Sirota M."/>
            <person name="Sisneros N.B."/>
            <person name="Smith C.D."/>
            <person name="Smith T.F."/>
            <person name="Spieth J."/>
            <person name="Stage D.E."/>
            <person name="Stark A."/>
            <person name="Stephan W."/>
            <person name="Strausberg R.L."/>
            <person name="Strempel S."/>
            <person name="Sturgill D."/>
            <person name="Sutton G."/>
            <person name="Sutton G.G."/>
            <person name="Tao W."/>
            <person name="Teichmann S."/>
            <person name="Tobari Y.N."/>
            <person name="Tomimura Y."/>
            <person name="Tsolas J.M."/>
            <person name="Valente V.L."/>
            <person name="Venter E."/>
            <person name="Venter J.C."/>
            <person name="Vicario S."/>
            <person name="Vieira F.G."/>
            <person name="Vilella A.J."/>
            <person name="Villasante A."/>
            <person name="Walenz B."/>
            <person name="Wang J."/>
            <person name="Wasserman M."/>
            <person name="Watts T."/>
            <person name="Wilson D."/>
            <person name="Wilson R.K."/>
            <person name="Wing R.A."/>
            <person name="Wolfner M.F."/>
            <person name="Wong A."/>
            <person name="Wong G.K."/>
            <person name="Wu C.I."/>
            <person name="Wu G."/>
            <person name="Yamamoto D."/>
            <person name="Yang H.P."/>
            <person name="Yang S.P."/>
            <person name="Yorke J.A."/>
            <person name="Yoshida K."/>
            <person name="Zdobnov E."/>
            <person name="Zhang P."/>
            <person name="Zhang Y."/>
            <person name="Zimin A.V."/>
            <person name="Baldwin J."/>
            <person name="Abdouelleil A."/>
            <person name="Abdulkadir J."/>
            <person name="Abebe A."/>
            <person name="Abera B."/>
            <person name="Abreu J."/>
            <person name="Acer S.C."/>
            <person name="Aftuck L."/>
            <person name="Alexander A."/>
            <person name="An P."/>
            <person name="Anderson E."/>
            <person name="Anderson S."/>
            <person name="Arachi H."/>
            <person name="Azer M."/>
            <person name="Bachantsang P."/>
            <person name="Barry A."/>
            <person name="Bayul T."/>
            <person name="Berlin A."/>
            <person name="Bessette D."/>
            <person name="Bloom T."/>
            <person name="Blye J."/>
            <person name="Boguslavskiy L."/>
            <person name="Bonnet C."/>
            <person name="Boukhgalter B."/>
            <person name="Bourzgui I."/>
            <person name="Brown A."/>
            <person name="Cahill P."/>
            <person name="Channer S."/>
            <person name="Cheshatsang Y."/>
            <person name="Chuda L."/>
            <person name="Citroen M."/>
            <person name="Collymore A."/>
            <person name="Cooke P."/>
            <person name="Costello M."/>
            <person name="D'Aco K."/>
            <person name="Daza R."/>
            <person name="De Haan G."/>
            <person name="DeGray S."/>
            <person name="DeMaso C."/>
            <person name="Dhargay N."/>
            <person name="Dooley K."/>
            <person name="Dooley E."/>
            <person name="Doricent M."/>
            <person name="Dorje P."/>
            <person name="Dorjee K."/>
            <person name="Dupes A."/>
            <person name="Elong R."/>
            <person name="Falk J."/>
            <person name="Farina A."/>
            <person name="Faro S."/>
            <person name="Ferguson D."/>
            <person name="Fisher S."/>
            <person name="Foley C.D."/>
            <person name="Franke A."/>
            <person name="Friedrich D."/>
            <person name="Gadbois L."/>
            <person name="Gearin G."/>
            <person name="Gearin C.R."/>
            <person name="Giannoukos G."/>
            <person name="Goode T."/>
            <person name="Graham J."/>
            <person name="Grandbois E."/>
            <person name="Grewal S."/>
            <person name="Gyaltsen K."/>
            <person name="Hafez N."/>
            <person name="Hagos B."/>
            <person name="Hall J."/>
            <person name="Henson C."/>
            <person name="Hollinger A."/>
            <person name="Honan T."/>
            <person name="Huard M.D."/>
            <person name="Hughes L."/>
            <person name="Hurhula B."/>
            <person name="Husby M.E."/>
            <person name="Kamat A."/>
            <person name="Kanga B."/>
            <person name="Kashin S."/>
            <person name="Khazanovich D."/>
            <person name="Kisner P."/>
            <person name="Lance K."/>
            <person name="Lara M."/>
            <person name="Lee W."/>
            <person name="Lennon N."/>
            <person name="Letendre F."/>
            <person name="LeVine R."/>
            <person name="Lipovsky A."/>
            <person name="Liu X."/>
            <person name="Liu J."/>
            <person name="Liu S."/>
            <person name="Lokyitsang T."/>
            <person name="Lokyitsang Y."/>
            <person name="Lubonja R."/>
            <person name="Lui A."/>
            <person name="MacDonald P."/>
            <person name="Magnisalis V."/>
            <person name="Maru K."/>
            <person name="Matthews C."/>
            <person name="McCusker W."/>
            <person name="McDonough S."/>
            <person name="Mehta T."/>
            <person name="Meldrim J."/>
            <person name="Meneus L."/>
            <person name="Mihai O."/>
            <person name="Mihalev A."/>
            <person name="Mihova T."/>
            <person name="Mittelman R."/>
            <person name="Mlenga V."/>
            <person name="Montmayeur A."/>
            <person name="Mulrain L."/>
            <person name="Navidi A."/>
            <person name="Naylor J."/>
            <person name="Negash T."/>
            <person name="Nguyen T."/>
            <person name="Nguyen N."/>
            <person name="Nicol R."/>
            <person name="Norbu C."/>
            <person name="Norbu N."/>
            <person name="Novod N."/>
            <person name="O'Neill B."/>
            <person name="Osman S."/>
            <person name="Markiewicz E."/>
            <person name="Oyono O.L."/>
            <person name="Patti C."/>
            <person name="Phunkhang P."/>
            <person name="Pierre F."/>
            <person name="Priest M."/>
            <person name="Raghuraman S."/>
            <person name="Rege F."/>
            <person name="Reyes R."/>
            <person name="Rise C."/>
            <person name="Rogov P."/>
            <person name="Ross K."/>
            <person name="Ryan E."/>
            <person name="Settipalli S."/>
            <person name="Shea T."/>
            <person name="Sherpa N."/>
            <person name="Shi L."/>
            <person name="Shih D."/>
            <person name="Sparrow T."/>
            <person name="Spaulding J."/>
            <person name="Stalker J."/>
            <person name="Stange-Thomann N."/>
            <person name="Stavropoulos S."/>
            <person name="Stone C."/>
            <person name="Strader C."/>
            <person name="Tesfaye S."/>
            <person name="Thomson T."/>
            <person name="Thoulutsang Y."/>
            <person name="Thoulutsang D."/>
            <person name="Topham K."/>
            <person name="Topping I."/>
            <person name="Tsamla T."/>
            <person name="Vassiliev H."/>
            <person name="Vo A."/>
            <person name="Wangchuk T."/>
            <person name="Wangdi T."/>
            <person name="Weiand M."/>
            <person name="Wilkinson J."/>
            <person name="Wilson A."/>
            <person name="Yadav S."/>
            <person name="Young G."/>
            <person name="Yu Q."/>
            <person name="Zembek L."/>
            <person name="Zhong D."/>
            <person name="Zimmer A."/>
            <person name="Zwirko Z."/>
            <person name="Jaffe D.B."/>
            <person name="Alvarez P."/>
            <person name="Brockman W."/>
            <person name="Butler J."/>
            <person name="Chin C."/>
            <person name="Gnerre S."/>
            <person name="Grabherr M."/>
            <person name="Kleber M."/>
            <person name="Mauceli E."/>
            <person name="MacCallum I."/>
        </authorList>
    </citation>
    <scope>NUCLEOTIDE SEQUENCE [LARGE SCALE GENOMIC DNA]</scope>
    <source>
        <strain evidence="10">Tucson 14030-0811.24</strain>
    </source>
</reference>
<keyword evidence="5" id="KW-0325">Glycoprotein</keyword>
<keyword evidence="2 7" id="KW-0732">Signal</keyword>
<gene>
    <name evidence="9" type="primary">Dwil\GK13607</name>
    <name evidence="9" type="ORF">Dwil_GK13607</name>
</gene>
<dbReference type="InterPro" id="IPR036508">
    <property type="entry name" value="Chitin-bd_dom_sf"/>
</dbReference>
<dbReference type="AlphaFoldDB" id="B4N3Y1"/>
<evidence type="ECO:0000256" key="5">
    <source>
        <dbReference type="ARBA" id="ARBA00023180"/>
    </source>
</evidence>
<evidence type="ECO:0000259" key="8">
    <source>
        <dbReference type="PROSITE" id="PS50940"/>
    </source>
</evidence>
<proteinExistence type="predicted"/>
<feature type="region of interest" description="Disordered" evidence="6">
    <location>
        <begin position="96"/>
        <end position="146"/>
    </location>
</feature>
<dbReference type="EMBL" id="CH964095">
    <property type="protein sequence ID" value="EDW79336.2"/>
    <property type="molecule type" value="Genomic_DNA"/>
</dbReference>
<dbReference type="OrthoDB" id="6020543at2759"/>
<evidence type="ECO:0000256" key="1">
    <source>
        <dbReference type="ARBA" id="ARBA00022669"/>
    </source>
</evidence>
<dbReference type="GO" id="GO:0005576">
    <property type="term" value="C:extracellular region"/>
    <property type="evidence" value="ECO:0007669"/>
    <property type="project" value="InterPro"/>
</dbReference>
<accession>B4N3Y1</accession>
<dbReference type="Gene3D" id="2.170.140.10">
    <property type="entry name" value="Chitin binding domain"/>
    <property type="match status" value="3"/>
</dbReference>
<dbReference type="SMART" id="SM00494">
    <property type="entry name" value="ChtBD2"/>
    <property type="match status" value="3"/>
</dbReference>
<keyword evidence="3" id="KW-0677">Repeat</keyword>
<keyword evidence="1" id="KW-0147">Chitin-binding</keyword>
<feature type="region of interest" description="Disordered" evidence="6">
    <location>
        <begin position="274"/>
        <end position="295"/>
    </location>
</feature>
<dbReference type="Proteomes" id="UP000007798">
    <property type="component" value="Unassembled WGS sequence"/>
</dbReference>
<dbReference type="GO" id="GO:0008061">
    <property type="term" value="F:chitin binding"/>
    <property type="evidence" value="ECO:0007669"/>
    <property type="project" value="UniProtKB-KW"/>
</dbReference>